<keyword evidence="4" id="KW-0804">Transcription</keyword>
<keyword evidence="2" id="KW-0805">Transcription regulation</keyword>
<name>A0ABX8RZ62_NOCIO</name>
<dbReference type="PROSITE" id="PS00552">
    <property type="entry name" value="HTH_MERR_1"/>
    <property type="match status" value="1"/>
</dbReference>
<sequence>MRSGELASRAGVNAQTLRYYERRGLLAEPPRAPSGYREYPADAVAVVRFVKRAKELGFTLDEIADLLHLADGGPGDCDAARQLAEARIALLATRISDLQRMLRSLSELAATCERPRRDRHCPILESLHDEGARQ</sequence>
<organism evidence="6 7">
    <name type="scientific">Nocardia iowensis</name>
    <dbReference type="NCBI Taxonomy" id="204891"/>
    <lineage>
        <taxon>Bacteria</taxon>
        <taxon>Bacillati</taxon>
        <taxon>Actinomycetota</taxon>
        <taxon>Actinomycetes</taxon>
        <taxon>Mycobacteriales</taxon>
        <taxon>Nocardiaceae</taxon>
        <taxon>Nocardia</taxon>
    </lineage>
</organism>
<keyword evidence="1" id="KW-0479">Metal-binding</keyword>
<evidence type="ECO:0000256" key="3">
    <source>
        <dbReference type="ARBA" id="ARBA00023159"/>
    </source>
</evidence>
<dbReference type="PROSITE" id="PS50937">
    <property type="entry name" value="HTH_MERR_2"/>
    <property type="match status" value="1"/>
</dbReference>
<dbReference type="PANTHER" id="PTHR30204">
    <property type="entry name" value="REDOX-CYCLING DRUG-SENSING TRANSCRIPTIONAL ACTIVATOR SOXR"/>
    <property type="match status" value="1"/>
</dbReference>
<dbReference type="RefSeq" id="WP_218476587.1">
    <property type="nucleotide sequence ID" value="NZ_BAABJN010000018.1"/>
</dbReference>
<evidence type="ECO:0000259" key="5">
    <source>
        <dbReference type="PROSITE" id="PS50937"/>
    </source>
</evidence>
<evidence type="ECO:0000256" key="1">
    <source>
        <dbReference type="ARBA" id="ARBA00022723"/>
    </source>
</evidence>
<dbReference type="InterPro" id="IPR047057">
    <property type="entry name" value="MerR_fam"/>
</dbReference>
<evidence type="ECO:0000313" key="6">
    <source>
        <dbReference type="EMBL" id="QXN94142.1"/>
    </source>
</evidence>
<evidence type="ECO:0000256" key="2">
    <source>
        <dbReference type="ARBA" id="ARBA00023015"/>
    </source>
</evidence>
<dbReference type="InterPro" id="IPR000551">
    <property type="entry name" value="MerR-type_HTH_dom"/>
</dbReference>
<accession>A0ABX8RZ62</accession>
<evidence type="ECO:0000313" key="7">
    <source>
        <dbReference type="Proteomes" id="UP000694257"/>
    </source>
</evidence>
<feature type="domain" description="HTH merR-type" evidence="5">
    <location>
        <begin position="1"/>
        <end position="69"/>
    </location>
</feature>
<keyword evidence="3" id="KW-0010">Activator</keyword>
<reference evidence="6 7" key="1">
    <citation type="submission" date="2021-07" db="EMBL/GenBank/DDBJ databases">
        <title>Whole Genome Sequence of Nocardia Iowensis.</title>
        <authorList>
            <person name="Lamm A."/>
            <person name="Collins-Fairclough A.M."/>
            <person name="Bunk B."/>
            <person name="Sproer C."/>
        </authorList>
    </citation>
    <scope>NUCLEOTIDE SEQUENCE [LARGE SCALE GENOMIC DNA]</scope>
    <source>
        <strain evidence="6 7">NRRL 5646</strain>
    </source>
</reference>
<dbReference type="SMART" id="SM00422">
    <property type="entry name" value="HTH_MERR"/>
    <property type="match status" value="1"/>
</dbReference>
<dbReference type="PANTHER" id="PTHR30204:SF69">
    <property type="entry name" value="MERR-FAMILY TRANSCRIPTIONAL REGULATOR"/>
    <property type="match status" value="1"/>
</dbReference>
<dbReference type="CDD" id="cd04783">
    <property type="entry name" value="HTH_MerR1"/>
    <property type="match status" value="1"/>
</dbReference>
<dbReference type="Pfam" id="PF13411">
    <property type="entry name" value="MerR_1"/>
    <property type="match status" value="1"/>
</dbReference>
<dbReference type="EMBL" id="CP078145">
    <property type="protein sequence ID" value="QXN94142.1"/>
    <property type="molecule type" value="Genomic_DNA"/>
</dbReference>
<gene>
    <name evidence="6" type="ORF">KV110_14405</name>
</gene>
<dbReference type="Proteomes" id="UP000694257">
    <property type="component" value="Chromosome"/>
</dbReference>
<dbReference type="InterPro" id="IPR011794">
    <property type="entry name" value="MerR"/>
</dbReference>
<proteinExistence type="predicted"/>
<protein>
    <submittedName>
        <fullName evidence="6">MerR family transcriptional regulator</fullName>
    </submittedName>
</protein>
<keyword evidence="7" id="KW-1185">Reference proteome</keyword>
<evidence type="ECO:0000256" key="4">
    <source>
        <dbReference type="ARBA" id="ARBA00023163"/>
    </source>
</evidence>